<dbReference type="GO" id="GO:0005737">
    <property type="term" value="C:cytoplasm"/>
    <property type="evidence" value="ECO:0007669"/>
    <property type="project" value="UniProtKB-SubCell"/>
</dbReference>
<dbReference type="PANTHER" id="PTHR14165:SF16">
    <property type="entry name" value="MAJOR VAULT PROTEIN"/>
    <property type="match status" value="1"/>
</dbReference>
<evidence type="ECO:0000259" key="3">
    <source>
        <dbReference type="Pfam" id="PF17796"/>
    </source>
</evidence>
<comment type="caution">
    <text evidence="4">The sequence shown here is derived from an EMBL/GenBank/DDBJ whole genome shotgun (WGS) entry which is preliminary data.</text>
</comment>
<proteinExistence type="predicted"/>
<dbReference type="EMBL" id="CAAALY010103315">
    <property type="protein sequence ID" value="VEL29454.1"/>
    <property type="molecule type" value="Genomic_DNA"/>
</dbReference>
<dbReference type="FunFam" id="2.30.30.560:FF:000001">
    <property type="entry name" value="major vault protein-like"/>
    <property type="match status" value="1"/>
</dbReference>
<dbReference type="Gene3D" id="2.30.30.620">
    <property type="match status" value="1"/>
</dbReference>
<dbReference type="AlphaFoldDB" id="A0A3S5AVA8"/>
<dbReference type="Proteomes" id="UP000784294">
    <property type="component" value="Unassembled WGS sequence"/>
</dbReference>
<dbReference type="Gene3D" id="2.30.30.550">
    <property type="entry name" value="Major Vault Protein repeat"/>
    <property type="match status" value="2"/>
</dbReference>
<dbReference type="GO" id="GO:0005634">
    <property type="term" value="C:nucleus"/>
    <property type="evidence" value="ECO:0007669"/>
    <property type="project" value="TreeGrafter"/>
</dbReference>
<evidence type="ECO:0000313" key="4">
    <source>
        <dbReference type="EMBL" id="VEL29454.1"/>
    </source>
</evidence>
<protein>
    <submittedName>
        <fullName evidence="4">Uncharacterized protein</fullName>
    </submittedName>
</protein>
<evidence type="ECO:0000313" key="5">
    <source>
        <dbReference type="Proteomes" id="UP000784294"/>
    </source>
</evidence>
<dbReference type="OrthoDB" id="6125719at2759"/>
<dbReference type="InterPro" id="IPR043179">
    <property type="entry name" value="Vault_2_sf"/>
</dbReference>
<dbReference type="InterPro" id="IPR002499">
    <property type="entry name" value="Vault_N"/>
</dbReference>
<name>A0A3S5AVA8_9PLAT</name>
<reference evidence="4" key="1">
    <citation type="submission" date="2018-11" db="EMBL/GenBank/DDBJ databases">
        <authorList>
            <consortium name="Pathogen Informatics"/>
        </authorList>
    </citation>
    <scope>NUCLEOTIDE SEQUENCE</scope>
</reference>
<dbReference type="InterPro" id="IPR039059">
    <property type="entry name" value="MVP"/>
</dbReference>
<evidence type="ECO:0000256" key="1">
    <source>
        <dbReference type="PROSITE-ProRule" id="PRU00571"/>
    </source>
</evidence>
<comment type="subcellular location">
    <subcellularLocation>
        <location evidence="1">Cytoplasm</location>
    </subcellularLocation>
</comment>
<feature type="domain" description="Major vault protein repeat" evidence="2">
    <location>
        <begin position="104"/>
        <end position="144"/>
    </location>
</feature>
<feature type="repeat" description="MVP" evidence="1">
    <location>
        <begin position="108"/>
        <end position="159"/>
    </location>
</feature>
<dbReference type="Pfam" id="PF01505">
    <property type="entry name" value="Vault"/>
    <property type="match status" value="1"/>
</dbReference>
<keyword evidence="5" id="KW-1185">Reference proteome</keyword>
<dbReference type="Gene3D" id="2.30.30.560">
    <property type="match status" value="1"/>
</dbReference>
<gene>
    <name evidence="4" type="ORF">PXEA_LOCUS22894</name>
</gene>
<dbReference type="Pfam" id="PF17796">
    <property type="entry name" value="Vault_4"/>
    <property type="match status" value="1"/>
</dbReference>
<dbReference type="PROSITE" id="PS51224">
    <property type="entry name" value="MVP"/>
    <property type="match status" value="3"/>
</dbReference>
<dbReference type="InterPro" id="IPR041136">
    <property type="entry name" value="Vault_4"/>
</dbReference>
<organism evidence="4 5">
    <name type="scientific">Protopolystoma xenopodis</name>
    <dbReference type="NCBI Taxonomy" id="117903"/>
    <lineage>
        <taxon>Eukaryota</taxon>
        <taxon>Metazoa</taxon>
        <taxon>Spiralia</taxon>
        <taxon>Lophotrochozoa</taxon>
        <taxon>Platyhelminthes</taxon>
        <taxon>Monogenea</taxon>
        <taxon>Polyopisthocotylea</taxon>
        <taxon>Polystomatidea</taxon>
        <taxon>Polystomatidae</taxon>
        <taxon>Protopolystoma</taxon>
    </lineage>
</organism>
<dbReference type="GO" id="GO:1990904">
    <property type="term" value="C:ribonucleoprotein complex"/>
    <property type="evidence" value="ECO:0007669"/>
    <property type="project" value="UniProtKB-UniRule"/>
</dbReference>
<feature type="repeat" description="MVP" evidence="1">
    <location>
        <begin position="59"/>
        <end position="107"/>
    </location>
</feature>
<sequence>MKFKTAICLKALRTHIDSYNKPRRNGEKWLLTLKDTDSHIIGVNEELVSTVRAITLTAQQYAFKLNPINENGVCQLGKKQLIRGECSFFLHPGEELEAGVEDVYILSQNEGLVLKATEQITIGSRTYSPGEKWLIQGPMEYVPPVSVEVVCCRTSIPLDKSEGIYVRNTRSGRVRAIIGSSYLLNEDEDLWQKQLPPTVEELLACDVYQTDCSLLSECISDDTSQKIPGRLQLNTQKRSIASSYKRLDKTRVGH</sequence>
<dbReference type="InterPro" id="IPR043023">
    <property type="entry name" value="MVP_rep_sf"/>
</dbReference>
<keyword evidence="1" id="KW-0963">Cytoplasm</keyword>
<evidence type="ECO:0000259" key="2">
    <source>
        <dbReference type="Pfam" id="PF01505"/>
    </source>
</evidence>
<feature type="repeat" description="MVP" evidence="1">
    <location>
        <begin position="3"/>
        <end position="57"/>
    </location>
</feature>
<accession>A0A3S5AVA8</accession>
<feature type="domain" description="Major vault protein repeat" evidence="3">
    <location>
        <begin position="156"/>
        <end position="205"/>
    </location>
</feature>
<keyword evidence="1" id="KW-0687">Ribonucleoprotein</keyword>
<dbReference type="PANTHER" id="PTHR14165">
    <property type="entry name" value="MAJOR VAULT PROTEIN"/>
    <property type="match status" value="1"/>
</dbReference>
<dbReference type="InterPro" id="IPR041139">
    <property type="entry name" value="MVP_rep_dom"/>
</dbReference>